<feature type="domain" description="Aminoglycoside phosphotransferase" evidence="1">
    <location>
        <begin position="40"/>
        <end position="279"/>
    </location>
</feature>
<dbReference type="SUPFAM" id="SSF56112">
    <property type="entry name" value="Protein kinase-like (PK-like)"/>
    <property type="match status" value="1"/>
</dbReference>
<proteinExistence type="predicted"/>
<dbReference type="InterPro" id="IPR002575">
    <property type="entry name" value="Aminoglycoside_PTrfase"/>
</dbReference>
<organism evidence="2 3">
    <name type="scientific">Amycolatopsis ultiminotia</name>
    <dbReference type="NCBI Taxonomy" id="543629"/>
    <lineage>
        <taxon>Bacteria</taxon>
        <taxon>Bacillati</taxon>
        <taxon>Actinomycetota</taxon>
        <taxon>Actinomycetes</taxon>
        <taxon>Pseudonocardiales</taxon>
        <taxon>Pseudonocardiaceae</taxon>
        <taxon>Amycolatopsis</taxon>
    </lineage>
</organism>
<protein>
    <recommendedName>
        <fullName evidence="1">Aminoglycoside phosphotransferase domain-containing protein</fullName>
    </recommendedName>
</protein>
<dbReference type="InterPro" id="IPR011009">
    <property type="entry name" value="Kinase-like_dom_sf"/>
</dbReference>
<dbReference type="Gene3D" id="3.90.1200.10">
    <property type="match status" value="1"/>
</dbReference>
<dbReference type="EMBL" id="BAAAZN010000002">
    <property type="protein sequence ID" value="GAA3531299.1"/>
    <property type="molecule type" value="Genomic_DNA"/>
</dbReference>
<dbReference type="PANTHER" id="PTHR21310">
    <property type="entry name" value="AMINOGLYCOSIDE PHOSPHOTRANSFERASE-RELATED-RELATED"/>
    <property type="match status" value="1"/>
</dbReference>
<gene>
    <name evidence="2" type="ORF">GCM10022222_12940</name>
</gene>
<dbReference type="Pfam" id="PF01636">
    <property type="entry name" value="APH"/>
    <property type="match status" value="1"/>
</dbReference>
<evidence type="ECO:0000259" key="1">
    <source>
        <dbReference type="Pfam" id="PF01636"/>
    </source>
</evidence>
<comment type="caution">
    <text evidence="2">The sequence shown here is derived from an EMBL/GenBank/DDBJ whole genome shotgun (WGS) entry which is preliminary data.</text>
</comment>
<dbReference type="Proteomes" id="UP001500689">
    <property type="component" value="Unassembled WGS sequence"/>
</dbReference>
<keyword evidence="3" id="KW-1185">Reference proteome</keyword>
<reference evidence="3" key="1">
    <citation type="journal article" date="2019" name="Int. J. Syst. Evol. Microbiol.">
        <title>The Global Catalogue of Microorganisms (GCM) 10K type strain sequencing project: providing services to taxonomists for standard genome sequencing and annotation.</title>
        <authorList>
            <consortium name="The Broad Institute Genomics Platform"/>
            <consortium name="The Broad Institute Genome Sequencing Center for Infectious Disease"/>
            <person name="Wu L."/>
            <person name="Ma J."/>
        </authorList>
    </citation>
    <scope>NUCLEOTIDE SEQUENCE [LARGE SCALE GENOMIC DNA]</scope>
    <source>
        <strain evidence="3">JCM 16898</strain>
    </source>
</reference>
<evidence type="ECO:0000313" key="3">
    <source>
        <dbReference type="Proteomes" id="UP001500689"/>
    </source>
</evidence>
<accession>A0ABP6VEA5</accession>
<dbReference type="RefSeq" id="WP_344856307.1">
    <property type="nucleotide sequence ID" value="NZ_BAAAZN010000002.1"/>
</dbReference>
<evidence type="ECO:0000313" key="2">
    <source>
        <dbReference type="EMBL" id="GAA3531299.1"/>
    </source>
</evidence>
<name>A0ABP6VEA5_9PSEU</name>
<dbReference type="InterPro" id="IPR051678">
    <property type="entry name" value="AGP_Transferase"/>
</dbReference>
<sequence>MDFHPQDRPAGAFQQPLTAPLVELLCRRSLGAGIRVLAATELGLGGYNTTYRVELADGPVILRVAPEPARQTRIEPQFMRNEYLATPYFAPIAPLLPRTLAADFTHRTIGRDYVLQAVLDGRPAPEVLPSVEPAGHGPYFRRLGEITRAVHGVPGPGFGMVSGPHFATWSETLVRYFADSAADLDDLGLDAADVRAVGTHAARDAALLDEITEPRLLHGDLWHVNVMVSPDLEITGVFDHDRSWWGDPAADWPIFMASAKPGTAREAFWESYGRLGESPEARRRALYYRARHIAAVRLERYRLGKEGRLADSYAELAEVLAELGSGRVGAA</sequence>